<dbReference type="RefSeq" id="WP_146646003.1">
    <property type="nucleotide sequence ID" value="NZ_CP012333.1"/>
</dbReference>
<dbReference type="Pfam" id="PF00656">
    <property type="entry name" value="Peptidase_C14"/>
    <property type="match status" value="1"/>
</dbReference>
<name>A0A0K1PMR1_9BACT</name>
<keyword evidence="2" id="KW-0732">Signal</keyword>
<dbReference type="OrthoDB" id="5523338at2"/>
<dbReference type="InterPro" id="IPR018247">
    <property type="entry name" value="EF_Hand_1_Ca_BS"/>
</dbReference>
<evidence type="ECO:0000256" key="2">
    <source>
        <dbReference type="SAM" id="SignalP"/>
    </source>
</evidence>
<feature type="chain" id="PRO_5005465702" description="Peptidase C14 caspase domain-containing protein" evidence="2">
    <location>
        <begin position="30"/>
        <end position="533"/>
    </location>
</feature>
<dbReference type="KEGG" id="llu:AKJ09_01063"/>
<feature type="signal peptide" evidence="2">
    <location>
        <begin position="1"/>
        <end position="29"/>
    </location>
</feature>
<dbReference type="PATRIC" id="fig|1391654.3.peg.1082"/>
<gene>
    <name evidence="4" type="ORF">AKJ09_01063</name>
</gene>
<evidence type="ECO:0000313" key="5">
    <source>
        <dbReference type="Proteomes" id="UP000064967"/>
    </source>
</evidence>
<sequence>MKSRTKRAFVRSLALAFGLAVLPLSSSWAQSRTEPDPRSGPRVSAPSTSASATFALVIGSNQSVDSELAPLKYADDDAARYFDLFRLLGARTTLLTRLDENTRRLHSQAAAEAEEPRIANLERAVAQLSAAVAQARSRSLETTVYIVYAGHGNVRDGEGYITLEDGRITGAALARIVSGINATRVHLVVDACASYLVAYSRGPGGQRRPLEEFRVRSLEDDPRVGMLLSTSSARESHEWEAFQSGVFSHEVRSGLYGAADMNGDGIVTYREIGAFVARANAAVPNERYRPDIHARPPKDSEVFVDIRRALSRRVLIDGSHAGHYVLEDADGIRLADLNNAAGQDVVLVRPDRTLFLRRPEDEAEYELEPARPQVALAELSPRAPLVRMRGAAHEAFARLFALPFDSRAVDEFALAPAAPLRDDGPATPNTPWSPRRTLGVVALGVGAVGLGLGTYFALDAHGVATRAPDRESNADAFERSRRVSREETAATISLVGGGAVAAAGALLLLWPQARNVQAVALPSGGYVGYSHSF</sequence>
<keyword evidence="1" id="KW-0812">Transmembrane</keyword>
<feature type="transmembrane region" description="Helical" evidence="1">
    <location>
        <begin position="489"/>
        <end position="510"/>
    </location>
</feature>
<keyword evidence="5" id="KW-1185">Reference proteome</keyword>
<evidence type="ECO:0000313" key="4">
    <source>
        <dbReference type="EMBL" id="AKU94399.1"/>
    </source>
</evidence>
<reference evidence="4 5" key="1">
    <citation type="submission" date="2015-08" db="EMBL/GenBank/DDBJ databases">
        <authorList>
            <person name="Babu N.S."/>
            <person name="Beckwith C.J."/>
            <person name="Beseler K.G."/>
            <person name="Brison A."/>
            <person name="Carone J.V."/>
            <person name="Caskin T.P."/>
            <person name="Diamond M."/>
            <person name="Durham M.E."/>
            <person name="Foxe J.M."/>
            <person name="Go M."/>
            <person name="Henderson B.A."/>
            <person name="Jones I.B."/>
            <person name="McGettigan J.A."/>
            <person name="Micheletti S.J."/>
            <person name="Nasrallah M.E."/>
            <person name="Ortiz D."/>
            <person name="Piller C.R."/>
            <person name="Privatt S.R."/>
            <person name="Schneider S.L."/>
            <person name="Sharp S."/>
            <person name="Smith T.C."/>
            <person name="Stanton J.D."/>
            <person name="Ullery H.E."/>
            <person name="Wilson R.J."/>
            <person name="Serrano M.G."/>
            <person name="Buck G."/>
            <person name="Lee V."/>
            <person name="Wang Y."/>
            <person name="Carvalho R."/>
            <person name="Voegtly L."/>
            <person name="Shi R."/>
            <person name="Duckworth R."/>
            <person name="Johnson A."/>
            <person name="Loviza R."/>
            <person name="Walstead R."/>
            <person name="Shah Z."/>
            <person name="Kiflezghi M."/>
            <person name="Wade K."/>
            <person name="Ball S.L."/>
            <person name="Bradley K.W."/>
            <person name="Asai D.J."/>
            <person name="Bowman C.A."/>
            <person name="Russell D.A."/>
            <person name="Pope W.H."/>
            <person name="Jacobs-Sera D."/>
            <person name="Hendrix R.W."/>
            <person name="Hatfull G.F."/>
        </authorList>
    </citation>
    <scope>NUCLEOTIDE SEQUENCE [LARGE SCALE GENOMIC DNA]</scope>
    <source>
        <strain evidence="4 5">DSM 27648</strain>
    </source>
</reference>
<dbReference type="PROSITE" id="PS00018">
    <property type="entry name" value="EF_HAND_1"/>
    <property type="match status" value="1"/>
</dbReference>
<dbReference type="Proteomes" id="UP000064967">
    <property type="component" value="Chromosome"/>
</dbReference>
<organism evidence="4 5">
    <name type="scientific">Labilithrix luteola</name>
    <dbReference type="NCBI Taxonomy" id="1391654"/>
    <lineage>
        <taxon>Bacteria</taxon>
        <taxon>Pseudomonadati</taxon>
        <taxon>Myxococcota</taxon>
        <taxon>Polyangia</taxon>
        <taxon>Polyangiales</taxon>
        <taxon>Labilitrichaceae</taxon>
        <taxon>Labilithrix</taxon>
    </lineage>
</organism>
<keyword evidence="1" id="KW-1133">Transmembrane helix</keyword>
<dbReference type="AlphaFoldDB" id="A0A0K1PMR1"/>
<dbReference type="GO" id="GO:0006508">
    <property type="term" value="P:proteolysis"/>
    <property type="evidence" value="ECO:0007669"/>
    <property type="project" value="InterPro"/>
</dbReference>
<feature type="transmembrane region" description="Helical" evidence="1">
    <location>
        <begin position="438"/>
        <end position="458"/>
    </location>
</feature>
<keyword evidence="1" id="KW-0472">Membrane</keyword>
<dbReference type="Gene3D" id="3.40.50.1460">
    <property type="match status" value="1"/>
</dbReference>
<dbReference type="EMBL" id="CP012333">
    <property type="protein sequence ID" value="AKU94399.1"/>
    <property type="molecule type" value="Genomic_DNA"/>
</dbReference>
<dbReference type="STRING" id="1391654.AKJ09_01063"/>
<dbReference type="InterPro" id="IPR011600">
    <property type="entry name" value="Pept_C14_caspase"/>
</dbReference>
<feature type="domain" description="Peptidase C14 caspase" evidence="3">
    <location>
        <begin position="54"/>
        <end position="194"/>
    </location>
</feature>
<evidence type="ECO:0000259" key="3">
    <source>
        <dbReference type="Pfam" id="PF00656"/>
    </source>
</evidence>
<protein>
    <recommendedName>
        <fullName evidence="3">Peptidase C14 caspase domain-containing protein</fullName>
    </recommendedName>
</protein>
<accession>A0A0K1PMR1</accession>
<proteinExistence type="predicted"/>
<dbReference type="GO" id="GO:0004197">
    <property type="term" value="F:cysteine-type endopeptidase activity"/>
    <property type="evidence" value="ECO:0007669"/>
    <property type="project" value="InterPro"/>
</dbReference>
<evidence type="ECO:0000256" key="1">
    <source>
        <dbReference type="SAM" id="Phobius"/>
    </source>
</evidence>